<feature type="region of interest" description="Disordered" evidence="1">
    <location>
        <begin position="1"/>
        <end position="27"/>
    </location>
</feature>
<proteinExistence type="predicted"/>
<keyword evidence="3" id="KW-1185">Reference proteome</keyword>
<dbReference type="EnsemblPlants" id="OPUNC07G00770.1">
    <property type="protein sequence ID" value="OPUNC07G00770.1"/>
    <property type="gene ID" value="OPUNC07G00770"/>
</dbReference>
<accession>A0A0E0LGA0</accession>
<evidence type="ECO:0000313" key="2">
    <source>
        <dbReference type="EnsemblPlants" id="OPUNC07G00770.1"/>
    </source>
</evidence>
<dbReference type="AlphaFoldDB" id="A0A0E0LGA0"/>
<name>A0A0E0LGA0_ORYPU</name>
<evidence type="ECO:0000313" key="3">
    <source>
        <dbReference type="Proteomes" id="UP000026962"/>
    </source>
</evidence>
<reference evidence="2" key="1">
    <citation type="submission" date="2015-04" db="UniProtKB">
        <authorList>
            <consortium name="EnsemblPlants"/>
        </authorList>
    </citation>
    <scope>IDENTIFICATION</scope>
</reference>
<dbReference type="Proteomes" id="UP000026962">
    <property type="component" value="Chromosome 7"/>
</dbReference>
<dbReference type="HOGENOM" id="CLU_2780286_0_0_1"/>
<organism evidence="2">
    <name type="scientific">Oryza punctata</name>
    <name type="common">Red rice</name>
    <dbReference type="NCBI Taxonomy" id="4537"/>
    <lineage>
        <taxon>Eukaryota</taxon>
        <taxon>Viridiplantae</taxon>
        <taxon>Streptophyta</taxon>
        <taxon>Embryophyta</taxon>
        <taxon>Tracheophyta</taxon>
        <taxon>Spermatophyta</taxon>
        <taxon>Magnoliopsida</taxon>
        <taxon>Liliopsida</taxon>
        <taxon>Poales</taxon>
        <taxon>Poaceae</taxon>
        <taxon>BOP clade</taxon>
        <taxon>Oryzoideae</taxon>
        <taxon>Oryzeae</taxon>
        <taxon>Oryzinae</taxon>
        <taxon>Oryza</taxon>
    </lineage>
</organism>
<dbReference type="Gramene" id="OPUNC07G00770.1">
    <property type="protein sequence ID" value="OPUNC07G00770.1"/>
    <property type="gene ID" value="OPUNC07G00770"/>
</dbReference>
<sequence length="69" mass="7592">MLLLESAASSGLDWSQCEREASSTSPPLRLSSCRLAVLPVFLLTLPQSQACRRQKHQTVIMAPLQIRLG</sequence>
<protein>
    <submittedName>
        <fullName evidence="2">Uncharacterized protein</fullName>
    </submittedName>
</protein>
<reference evidence="2" key="2">
    <citation type="submission" date="2018-05" db="EMBL/GenBank/DDBJ databases">
        <title>OpunRS2 (Oryza punctata Reference Sequence Version 2).</title>
        <authorList>
            <person name="Zhang J."/>
            <person name="Kudrna D."/>
            <person name="Lee S."/>
            <person name="Talag J."/>
            <person name="Welchert J."/>
            <person name="Wing R.A."/>
        </authorList>
    </citation>
    <scope>NUCLEOTIDE SEQUENCE [LARGE SCALE GENOMIC DNA]</scope>
</reference>
<evidence type="ECO:0000256" key="1">
    <source>
        <dbReference type="SAM" id="MobiDB-lite"/>
    </source>
</evidence>